<dbReference type="Proteomes" id="UP000245133">
    <property type="component" value="Unassembled WGS sequence"/>
</dbReference>
<comment type="caution">
    <text evidence="1">The sequence shown here is derived from an EMBL/GenBank/DDBJ whole genome shotgun (WGS) entry which is preliminary data.</text>
</comment>
<reference evidence="1 2" key="1">
    <citation type="submission" date="2018-02" db="EMBL/GenBank/DDBJ databases">
        <title>Novel Leptospira species isolated from soil and water in Japan.</title>
        <authorList>
            <person name="Nakao R."/>
            <person name="Masuzawa T."/>
        </authorList>
    </citation>
    <scope>NUCLEOTIDE SEQUENCE [LARGE SCALE GENOMIC DNA]</scope>
    <source>
        <strain evidence="1 2">YH101</strain>
    </source>
</reference>
<organism evidence="1 2">
    <name type="scientific">Leptospira ryugenii</name>
    <dbReference type="NCBI Taxonomy" id="1917863"/>
    <lineage>
        <taxon>Bacteria</taxon>
        <taxon>Pseudomonadati</taxon>
        <taxon>Spirochaetota</taxon>
        <taxon>Spirochaetia</taxon>
        <taxon>Leptospirales</taxon>
        <taxon>Leptospiraceae</taxon>
        <taxon>Leptospira</taxon>
    </lineage>
</organism>
<name>A0A2P2E1J4_9LEPT</name>
<dbReference type="Pfam" id="PF08798">
    <property type="entry name" value="CRISPR_assoc"/>
    <property type="match status" value="1"/>
</dbReference>
<dbReference type="EMBL" id="BFBB01000007">
    <property type="protein sequence ID" value="GBF50734.1"/>
    <property type="molecule type" value="Genomic_DNA"/>
</dbReference>
<evidence type="ECO:0000313" key="1">
    <source>
        <dbReference type="EMBL" id="GBF50734.1"/>
    </source>
</evidence>
<gene>
    <name evidence="1" type="ORF">LPTSP4_22610</name>
</gene>
<dbReference type="AlphaFoldDB" id="A0A2P2E1J4"/>
<dbReference type="SUPFAM" id="SSF117987">
    <property type="entry name" value="CRISPR-associated protein"/>
    <property type="match status" value="1"/>
</dbReference>
<dbReference type="InterPro" id="IPR010179">
    <property type="entry name" value="CRISPR-assoc_prot_Cse3"/>
</dbReference>
<evidence type="ECO:0000313" key="2">
    <source>
        <dbReference type="Proteomes" id="UP000245133"/>
    </source>
</evidence>
<sequence length="230" mass="26950">MGFEKQKSESMNPDFLYRVEENFKQAGEPKPRILVLSNVSPLWDNAFNGEEFLKGKPQILNLNLDNFIEEDRSFRFSLKANPTKKIKNYRLLFKEELKDFPEKESREYREKYREGKLKLEKLIQTISKEQREKLPSKRVGIYKDYEQVDWLKRKGELSGFEILNLQFDKGEKEKVSKKKNMKILHELDLLQVHFTGILRVTNTEAFKKAYTQGIGSGKAFGCGMLMLAPA</sequence>
<dbReference type="CDD" id="cd09727">
    <property type="entry name" value="Cas6_I-E"/>
    <property type="match status" value="1"/>
</dbReference>
<dbReference type="NCBIfam" id="TIGR01907">
    <property type="entry name" value="casE_Cse3"/>
    <property type="match status" value="1"/>
</dbReference>
<accession>A0A2P2E1J4</accession>
<keyword evidence="2" id="KW-1185">Reference proteome</keyword>
<protein>
    <submittedName>
        <fullName evidence="1">CRISPR-associated protein Cas6/Cse3/CasE</fullName>
    </submittedName>
</protein>
<proteinExistence type="predicted"/>
<dbReference type="Gene3D" id="3.30.70.1210">
    <property type="entry name" value="Crispr-associated protein, domain 2"/>
    <property type="match status" value="1"/>
</dbReference>
<dbReference type="SMART" id="SM01101">
    <property type="entry name" value="CRISPR_assoc"/>
    <property type="match status" value="1"/>
</dbReference>